<name>A0ABQ4NSC4_9GAMM</name>
<keyword evidence="3" id="KW-1185">Reference proteome</keyword>
<evidence type="ECO:0000256" key="1">
    <source>
        <dbReference type="SAM" id="SignalP"/>
    </source>
</evidence>
<feature type="signal peptide" evidence="1">
    <location>
        <begin position="1"/>
        <end position="27"/>
    </location>
</feature>
<proteinExistence type="predicted"/>
<dbReference type="Proteomes" id="UP000761574">
    <property type="component" value="Unassembled WGS sequence"/>
</dbReference>
<dbReference type="RefSeq" id="WP_119978641.1">
    <property type="nucleotide sequence ID" value="NZ_BPFB01000053.1"/>
</dbReference>
<protein>
    <recommendedName>
        <fullName evidence="4">Secreted protein</fullName>
    </recommendedName>
</protein>
<evidence type="ECO:0000313" key="2">
    <source>
        <dbReference type="EMBL" id="GIU01979.1"/>
    </source>
</evidence>
<dbReference type="EMBL" id="BPFB01000053">
    <property type="protein sequence ID" value="GIU01979.1"/>
    <property type="molecule type" value="Genomic_DNA"/>
</dbReference>
<comment type="caution">
    <text evidence="2">The sequence shown here is derived from an EMBL/GenBank/DDBJ whole genome shotgun (WGS) entry which is preliminary data.</text>
</comment>
<reference evidence="2 3" key="1">
    <citation type="submission" date="2021-05" db="EMBL/GenBank/DDBJ databases">
        <title>Molecular characterization for Shewanella algae harboring chromosomal blaOXA-55-like strains isolated from clinical and environment sample.</title>
        <authorList>
            <person name="Ohama Y."/>
            <person name="Aoki K."/>
            <person name="Harada S."/>
            <person name="Moriya K."/>
            <person name="Ishii Y."/>
            <person name="Tateda K."/>
        </authorList>
    </citation>
    <scope>NUCLEOTIDE SEQUENCE [LARGE SCALE GENOMIC DNA]</scope>
    <source>
        <strain evidence="2 3">LMG 23746</strain>
    </source>
</reference>
<evidence type="ECO:0000313" key="3">
    <source>
        <dbReference type="Proteomes" id="UP000761574"/>
    </source>
</evidence>
<organism evidence="2 3">
    <name type="scientific">Shewanella algidipiscicola</name>
    <dbReference type="NCBI Taxonomy" id="614070"/>
    <lineage>
        <taxon>Bacteria</taxon>
        <taxon>Pseudomonadati</taxon>
        <taxon>Pseudomonadota</taxon>
        <taxon>Gammaproteobacteria</taxon>
        <taxon>Alteromonadales</taxon>
        <taxon>Shewanellaceae</taxon>
        <taxon>Shewanella</taxon>
    </lineage>
</organism>
<sequence length="195" mass="22148">MLFNQILFRVKLLLCISLFMLAPTSVAEEKALTVESILANAPKPDEVEFARQGVAETSIENAWERPCPYNSSRLLTEGSGDFDVDEAALRCRRWQDCKTAGADASRFTEGFFKHHKTGEEIPQQWKDDGEDLAKNDAEFGGGSGHSYNYALKFAEKNWRLFEGRSASEADKLVKKQFWQWCTVEPLSIWKSKLDD</sequence>
<gene>
    <name evidence="2" type="ORF">TUM4630_32020</name>
</gene>
<keyword evidence="1" id="KW-0732">Signal</keyword>
<feature type="chain" id="PRO_5045871773" description="Secreted protein" evidence="1">
    <location>
        <begin position="28"/>
        <end position="195"/>
    </location>
</feature>
<evidence type="ECO:0008006" key="4">
    <source>
        <dbReference type="Google" id="ProtNLM"/>
    </source>
</evidence>
<accession>A0ABQ4NSC4</accession>